<evidence type="ECO:0000313" key="2">
    <source>
        <dbReference type="EMBL" id="OCR26548.1"/>
    </source>
</evidence>
<dbReference type="OrthoDB" id="6982796at2"/>
<dbReference type="AlphaFoldDB" id="A0A1C7ZDC2"/>
<protein>
    <submittedName>
        <fullName evidence="2">Phage antirepressor protein</fullName>
    </submittedName>
</protein>
<reference evidence="2 3" key="1">
    <citation type="submission" date="2015-07" db="EMBL/GenBank/DDBJ databases">
        <title>Draft genome sequence of a diazotrophic, plant growth-promoting rhizobacterium of the Pseudomonas syringae complex.</title>
        <authorList>
            <person name="Patten C.L."/>
            <person name="Jeong H."/>
        </authorList>
    </citation>
    <scope>NUCLEOTIDE SEQUENCE [LARGE SCALE GENOMIC DNA]</scope>
    <source>
        <strain evidence="2 3">GR12-2</strain>
    </source>
</reference>
<dbReference type="PANTHER" id="PTHR36180">
    <property type="entry name" value="DNA-BINDING PROTEIN-RELATED-RELATED"/>
    <property type="match status" value="1"/>
</dbReference>
<evidence type="ECO:0000259" key="1">
    <source>
        <dbReference type="PROSITE" id="PS51750"/>
    </source>
</evidence>
<dbReference type="PROSITE" id="PS51750">
    <property type="entry name" value="BRO_N"/>
    <property type="match status" value="1"/>
</dbReference>
<dbReference type="EMBL" id="LGSI01000012">
    <property type="protein sequence ID" value="OCR26548.1"/>
    <property type="molecule type" value="Genomic_DNA"/>
</dbReference>
<dbReference type="InterPro" id="IPR003497">
    <property type="entry name" value="BRO_N_domain"/>
</dbReference>
<proteinExistence type="predicted"/>
<accession>A0A1C7ZDC2</accession>
<dbReference type="RefSeq" id="WP_065831856.1">
    <property type="nucleotide sequence ID" value="NZ_LGSI01000012.1"/>
</dbReference>
<name>A0A1C7ZDC2_PSESX</name>
<gene>
    <name evidence="2" type="ORF">AFK24_03190</name>
</gene>
<dbReference type="Proteomes" id="UP000093104">
    <property type="component" value="Unassembled WGS sequence"/>
</dbReference>
<organism evidence="2 3">
    <name type="scientific">Pseudomonas syringae</name>
    <dbReference type="NCBI Taxonomy" id="317"/>
    <lineage>
        <taxon>Bacteria</taxon>
        <taxon>Pseudomonadati</taxon>
        <taxon>Pseudomonadota</taxon>
        <taxon>Gammaproteobacteria</taxon>
        <taxon>Pseudomonadales</taxon>
        <taxon>Pseudomonadaceae</taxon>
        <taxon>Pseudomonas</taxon>
    </lineage>
</organism>
<dbReference type="Pfam" id="PF02498">
    <property type="entry name" value="Bro-N"/>
    <property type="match status" value="1"/>
</dbReference>
<dbReference type="PANTHER" id="PTHR36180:SF2">
    <property type="entry name" value="BRO FAMILY PROTEIN"/>
    <property type="match status" value="1"/>
</dbReference>
<comment type="caution">
    <text evidence="2">The sequence shown here is derived from an EMBL/GenBank/DDBJ whole genome shotgun (WGS) entry which is preliminary data.</text>
</comment>
<dbReference type="SMART" id="SM01040">
    <property type="entry name" value="Bro-N"/>
    <property type="match status" value="1"/>
</dbReference>
<feature type="domain" description="Bro-N" evidence="1">
    <location>
        <begin position="1"/>
        <end position="107"/>
    </location>
</feature>
<evidence type="ECO:0000313" key="3">
    <source>
        <dbReference type="Proteomes" id="UP000093104"/>
    </source>
</evidence>
<sequence length="178" mass="20918">MDAIYEPLVFTRHKLPLHALIIERQAWFSARDLGRLVGMFFENRITRKLDSDQRRTVRLICYGEVQEVQMISESAVYALLIYHHHPANSQLRQWLTYDVMPILNEAPSLHTHNSPTTARLEWQGAELSVLHWQNEPWIRLRDMPSLLPGRAELQVKPGSWWKKARMLLGINSKERVPF</sequence>